<gene>
    <name evidence="8" type="ORF">BN10_1020004</name>
</gene>
<dbReference type="EMBL" id="CAIZ01000005">
    <property type="protein sequence ID" value="CCH68501.1"/>
    <property type="molecule type" value="Genomic_DNA"/>
</dbReference>
<keyword evidence="2" id="KW-1003">Cell membrane</keyword>
<keyword evidence="5 6" id="KW-0472">Membrane</keyword>
<feature type="transmembrane region" description="Helical" evidence="6">
    <location>
        <begin position="350"/>
        <end position="371"/>
    </location>
</feature>
<keyword evidence="3 6" id="KW-0812">Transmembrane</keyword>
<feature type="domain" description="Major facilitator superfamily (MFS) profile" evidence="7">
    <location>
        <begin position="1"/>
        <end position="377"/>
    </location>
</feature>
<organism evidence="8 9">
    <name type="scientific">Phycicoccus elongatus Lp2</name>
    <dbReference type="NCBI Taxonomy" id="1193181"/>
    <lineage>
        <taxon>Bacteria</taxon>
        <taxon>Bacillati</taxon>
        <taxon>Actinomycetota</taxon>
        <taxon>Actinomycetes</taxon>
        <taxon>Micrococcales</taxon>
        <taxon>Intrasporangiaceae</taxon>
        <taxon>Phycicoccus</taxon>
    </lineage>
</organism>
<feature type="transmembrane region" description="Helical" evidence="6">
    <location>
        <begin position="241"/>
        <end position="258"/>
    </location>
</feature>
<evidence type="ECO:0000256" key="6">
    <source>
        <dbReference type="SAM" id="Phobius"/>
    </source>
</evidence>
<dbReference type="PROSITE" id="PS50850">
    <property type="entry name" value="MFS"/>
    <property type="match status" value="1"/>
</dbReference>
<dbReference type="Proteomes" id="UP000013167">
    <property type="component" value="Unassembled WGS sequence"/>
</dbReference>
<feature type="transmembrane region" description="Helical" evidence="6">
    <location>
        <begin position="210"/>
        <end position="229"/>
    </location>
</feature>
<protein>
    <submittedName>
        <fullName evidence="8">Multidrug resistance protein</fullName>
    </submittedName>
</protein>
<evidence type="ECO:0000256" key="2">
    <source>
        <dbReference type="ARBA" id="ARBA00022475"/>
    </source>
</evidence>
<feature type="transmembrane region" description="Helical" evidence="6">
    <location>
        <begin position="177"/>
        <end position="198"/>
    </location>
</feature>
<evidence type="ECO:0000256" key="4">
    <source>
        <dbReference type="ARBA" id="ARBA00022989"/>
    </source>
</evidence>
<evidence type="ECO:0000256" key="1">
    <source>
        <dbReference type="ARBA" id="ARBA00004651"/>
    </source>
</evidence>
<feature type="transmembrane region" description="Helical" evidence="6">
    <location>
        <begin position="57"/>
        <end position="74"/>
    </location>
</feature>
<evidence type="ECO:0000256" key="3">
    <source>
        <dbReference type="ARBA" id="ARBA00022692"/>
    </source>
</evidence>
<proteinExistence type="predicted"/>
<feature type="transmembrane region" description="Helical" evidence="6">
    <location>
        <begin position="95"/>
        <end position="118"/>
    </location>
</feature>
<comment type="subcellular location">
    <subcellularLocation>
        <location evidence="1">Cell membrane</location>
        <topology evidence="1">Multi-pass membrane protein</topology>
    </subcellularLocation>
</comment>
<name>N0DYR6_9MICO</name>
<dbReference type="CDD" id="cd06173">
    <property type="entry name" value="MFS_MefA_like"/>
    <property type="match status" value="1"/>
</dbReference>
<feature type="transmembrane region" description="Helical" evidence="6">
    <location>
        <begin position="23"/>
        <end position="45"/>
    </location>
</feature>
<dbReference type="HOGENOM" id="CLU_037101_0_0_11"/>
<dbReference type="GO" id="GO:0022857">
    <property type="term" value="F:transmembrane transporter activity"/>
    <property type="evidence" value="ECO:0007669"/>
    <property type="project" value="InterPro"/>
</dbReference>
<evidence type="ECO:0000259" key="7">
    <source>
        <dbReference type="PROSITE" id="PS50850"/>
    </source>
</evidence>
<dbReference type="AlphaFoldDB" id="N0DYR6"/>
<reference evidence="8 9" key="1">
    <citation type="journal article" date="2013" name="ISME J.">
        <title>A metabolic model for members of the genus Tetrasphaera involved in enhanced biological phosphorus removal.</title>
        <authorList>
            <person name="Kristiansen R."/>
            <person name="Nguyen H.T.T."/>
            <person name="Saunders A.M."/>
            <person name="Nielsen J.L."/>
            <person name="Wimmer R."/>
            <person name="Le V.Q."/>
            <person name="McIlroy S.J."/>
            <person name="Petrovski S."/>
            <person name="Seviour R.J."/>
            <person name="Calteau A."/>
            <person name="Nielsen K.L."/>
            <person name="Nielsen P.H."/>
        </authorList>
    </citation>
    <scope>NUCLEOTIDE SEQUENCE [LARGE SCALE GENOMIC DNA]</scope>
    <source>
        <strain evidence="8 9">Lp2</strain>
    </source>
</reference>
<evidence type="ECO:0000313" key="9">
    <source>
        <dbReference type="Proteomes" id="UP000013167"/>
    </source>
</evidence>
<evidence type="ECO:0000256" key="5">
    <source>
        <dbReference type="ARBA" id="ARBA00023136"/>
    </source>
</evidence>
<dbReference type="PANTHER" id="PTHR23513:SF6">
    <property type="entry name" value="MAJOR FACILITATOR SUPERFAMILY ASSOCIATED DOMAIN-CONTAINING PROTEIN"/>
    <property type="match status" value="1"/>
</dbReference>
<accession>N0DYR6</accession>
<dbReference type="eggNOG" id="COG2270">
    <property type="taxonomic scope" value="Bacteria"/>
</dbReference>
<dbReference type="Gene3D" id="1.20.1250.20">
    <property type="entry name" value="MFS general substrate transporter like domains"/>
    <property type="match status" value="1"/>
</dbReference>
<sequence length="384" mass="41395">MLFLAVFGMVFGSLVDRHRKKPIMVVSSVVTLLAFALSGGVYVLFGEEGVSQWQQPGFWIFVTVILTGAVVESLRNIALSTTVTLLVPEDERDKANGLVGTVQGVAFMVTSVFSGLSIGLLGMGWTLVIAIALTGISLAHLLVIPIPEVQPHLEEGEKRPTFDIAGAMTAIRAVPGLLALILFATFNNLVGGVFMALMDPYGLELFDVKVWGVVLGVTSLGFIIGGGLVAKFGLGARPLRTLLLVNVGVAVVGMLFTIREAQWLYVLGILVFMALTPAAEAAEQTLLQKVVPFRSQGRVFGFQQSVEMGSAPVSAFLIGPVAQYWLIPYMRTEDGQDRWAWLLGRGDTRGIALVFFVAGFVMLIAVLLAFVSRPYRQLTAAYEK</sequence>
<keyword evidence="9" id="KW-1185">Reference proteome</keyword>
<dbReference type="InterPro" id="IPR020846">
    <property type="entry name" value="MFS_dom"/>
</dbReference>
<feature type="transmembrane region" description="Helical" evidence="6">
    <location>
        <begin position="124"/>
        <end position="144"/>
    </location>
</feature>
<dbReference type="SUPFAM" id="SSF103473">
    <property type="entry name" value="MFS general substrate transporter"/>
    <property type="match status" value="1"/>
</dbReference>
<dbReference type="GO" id="GO:0005886">
    <property type="term" value="C:plasma membrane"/>
    <property type="evidence" value="ECO:0007669"/>
    <property type="project" value="UniProtKB-SubCell"/>
</dbReference>
<dbReference type="Pfam" id="PF07690">
    <property type="entry name" value="MFS_1"/>
    <property type="match status" value="1"/>
</dbReference>
<dbReference type="PANTHER" id="PTHR23513">
    <property type="entry name" value="INTEGRAL MEMBRANE EFFLUX PROTEIN-RELATED"/>
    <property type="match status" value="1"/>
</dbReference>
<dbReference type="STRING" id="1193181.BN10_1020004"/>
<comment type="caution">
    <text evidence="8">The sequence shown here is derived from an EMBL/GenBank/DDBJ whole genome shotgun (WGS) entry which is preliminary data.</text>
</comment>
<keyword evidence="4 6" id="KW-1133">Transmembrane helix</keyword>
<dbReference type="InterPro" id="IPR036259">
    <property type="entry name" value="MFS_trans_sf"/>
</dbReference>
<evidence type="ECO:0000313" key="8">
    <source>
        <dbReference type="EMBL" id="CCH68501.1"/>
    </source>
</evidence>
<dbReference type="InterPro" id="IPR011701">
    <property type="entry name" value="MFS"/>
</dbReference>